<dbReference type="EMBL" id="BIFT01000002">
    <property type="protein sequence ID" value="GCE29281.1"/>
    <property type="molecule type" value="Genomic_DNA"/>
</dbReference>
<dbReference type="AlphaFoldDB" id="A0A402BD08"/>
<comment type="similarity">
    <text evidence="1">Belongs to the AHA1 family.</text>
</comment>
<dbReference type="OrthoDB" id="9786557at2"/>
<dbReference type="Gene3D" id="3.30.530.20">
    <property type="match status" value="1"/>
</dbReference>
<proteinExistence type="inferred from homology"/>
<dbReference type="Proteomes" id="UP000287171">
    <property type="component" value="Unassembled WGS sequence"/>
</dbReference>
<name>A0A402BD08_9CHLR</name>
<protein>
    <recommendedName>
        <fullName evidence="2">Activator of Hsp90 ATPase homologue 1/2-like C-terminal domain-containing protein</fullName>
    </recommendedName>
</protein>
<dbReference type="InterPro" id="IPR013538">
    <property type="entry name" value="ASHA1/2-like_C"/>
</dbReference>
<keyword evidence="4" id="KW-1185">Reference proteome</keyword>
<dbReference type="Pfam" id="PF08327">
    <property type="entry name" value="AHSA1"/>
    <property type="match status" value="1"/>
</dbReference>
<dbReference type="RefSeq" id="WP_126629575.1">
    <property type="nucleotide sequence ID" value="NZ_BIFT01000002.1"/>
</dbReference>
<sequence length="160" mass="17938">MTDAQHLQRASTHNTKYIKASQDVLYQAFTDPMALATWQAPGDMTAEVHRFDGRVGGGYQMSLYYPESEESVRGKTAGREDRYTACFLELRPPSRIVETITFDTGDPALIGEMIMEVTLEPEGEGTEVIIVFKEIPPGIRAEDNELGTRLSLEKLECYVE</sequence>
<evidence type="ECO:0000256" key="1">
    <source>
        <dbReference type="ARBA" id="ARBA00006817"/>
    </source>
</evidence>
<dbReference type="SUPFAM" id="SSF55961">
    <property type="entry name" value="Bet v1-like"/>
    <property type="match status" value="1"/>
</dbReference>
<evidence type="ECO:0000313" key="3">
    <source>
        <dbReference type="EMBL" id="GCE29281.1"/>
    </source>
</evidence>
<reference evidence="4" key="1">
    <citation type="submission" date="2018-12" db="EMBL/GenBank/DDBJ databases">
        <title>Tengunoibacter tsumagoiensis gen. nov., sp. nov., Dictyobacter kobayashii sp. nov., D. alpinus sp. nov., and D. joshuensis sp. nov. and description of Dictyobacteraceae fam. nov. within the order Ktedonobacterales isolated from Tengu-no-mugimeshi.</title>
        <authorList>
            <person name="Wang C.M."/>
            <person name="Zheng Y."/>
            <person name="Sakai Y."/>
            <person name="Toyoda A."/>
            <person name="Minakuchi Y."/>
            <person name="Abe K."/>
            <person name="Yokota A."/>
            <person name="Yabe S."/>
        </authorList>
    </citation>
    <scope>NUCLEOTIDE SEQUENCE [LARGE SCALE GENOMIC DNA]</scope>
    <source>
        <strain evidence="4">Uno16</strain>
    </source>
</reference>
<dbReference type="InterPro" id="IPR023393">
    <property type="entry name" value="START-like_dom_sf"/>
</dbReference>
<comment type="caution">
    <text evidence="3">The sequence shown here is derived from an EMBL/GenBank/DDBJ whole genome shotgun (WGS) entry which is preliminary data.</text>
</comment>
<organism evidence="3 4">
    <name type="scientific">Dictyobacter alpinus</name>
    <dbReference type="NCBI Taxonomy" id="2014873"/>
    <lineage>
        <taxon>Bacteria</taxon>
        <taxon>Bacillati</taxon>
        <taxon>Chloroflexota</taxon>
        <taxon>Ktedonobacteria</taxon>
        <taxon>Ktedonobacterales</taxon>
        <taxon>Dictyobacteraceae</taxon>
        <taxon>Dictyobacter</taxon>
    </lineage>
</organism>
<feature type="domain" description="Activator of Hsp90 ATPase homologue 1/2-like C-terminal" evidence="2">
    <location>
        <begin position="19"/>
        <end position="160"/>
    </location>
</feature>
<evidence type="ECO:0000313" key="4">
    <source>
        <dbReference type="Proteomes" id="UP000287171"/>
    </source>
</evidence>
<evidence type="ECO:0000259" key="2">
    <source>
        <dbReference type="Pfam" id="PF08327"/>
    </source>
</evidence>
<gene>
    <name evidence="3" type="ORF">KDA_47650</name>
</gene>
<accession>A0A402BD08</accession>